<dbReference type="RefSeq" id="WP_045247289.1">
    <property type="nucleotide sequence ID" value="NZ_JYIY01000071.1"/>
</dbReference>
<accession>A0A0F0LZG9</accession>
<sequence>MSPRPAPRTVTVALIVDLVLVVVFAAIGRASHHEDVLAGLVTTSWPFLVGALAGWLVTRGWRAPLAPVRTGIGLWVTTVVIGMLLRVVSSQGVELAFIIVASIVLFVFLVGWRFAVRAIRGGRRSTR</sequence>
<dbReference type="EMBL" id="DMNG01000261">
    <property type="protein sequence ID" value="HAN25843.1"/>
    <property type="molecule type" value="Genomic_DNA"/>
</dbReference>
<dbReference type="STRING" id="400772.RR49_01343"/>
<dbReference type="OrthoDB" id="3698172at2"/>
<dbReference type="InterPro" id="IPR021414">
    <property type="entry name" value="DUF3054"/>
</dbReference>
<evidence type="ECO:0000256" key="1">
    <source>
        <dbReference type="SAM" id="Phobius"/>
    </source>
</evidence>
<dbReference type="Pfam" id="PF11255">
    <property type="entry name" value="DUF3054"/>
    <property type="match status" value="1"/>
</dbReference>
<gene>
    <name evidence="2" type="ORF">DCP95_14935</name>
    <name evidence="3" type="ORF">RR49_01343</name>
</gene>
<dbReference type="PATRIC" id="fig|400772.4.peg.1366"/>
<keyword evidence="1" id="KW-0812">Transmembrane</keyword>
<keyword evidence="1" id="KW-1133">Transmembrane helix</keyword>
<evidence type="ECO:0000313" key="3">
    <source>
        <dbReference type="EMBL" id="KJL36791.1"/>
    </source>
</evidence>
<reference evidence="3 4" key="1">
    <citation type="submission" date="2015-02" db="EMBL/GenBank/DDBJ databases">
        <title>Draft genome sequences of ten Microbacterium spp. with emphasis on heavy metal contaminated environments.</title>
        <authorList>
            <person name="Corretto E."/>
        </authorList>
    </citation>
    <scope>NUCLEOTIDE SEQUENCE [LARGE SCALE GENOMIC DNA]</scope>
    <source>
        <strain evidence="3 4">DSM 18659</strain>
    </source>
</reference>
<protein>
    <submittedName>
        <fullName evidence="2">DUF3054 domain-containing protein</fullName>
    </submittedName>
</protein>
<comment type="caution">
    <text evidence="3">The sequence shown here is derived from an EMBL/GenBank/DDBJ whole genome shotgun (WGS) entry which is preliminary data.</text>
</comment>
<organism evidence="3 4">
    <name type="scientific">Microbacterium ginsengisoli</name>
    <dbReference type="NCBI Taxonomy" id="400772"/>
    <lineage>
        <taxon>Bacteria</taxon>
        <taxon>Bacillati</taxon>
        <taxon>Actinomycetota</taxon>
        <taxon>Actinomycetes</taxon>
        <taxon>Micrococcales</taxon>
        <taxon>Microbacteriaceae</taxon>
        <taxon>Microbacterium</taxon>
    </lineage>
</organism>
<feature type="transmembrane region" description="Helical" evidence="1">
    <location>
        <begin position="95"/>
        <end position="115"/>
    </location>
</feature>
<proteinExistence type="predicted"/>
<keyword evidence="4" id="KW-1185">Reference proteome</keyword>
<dbReference type="Proteomes" id="UP000033451">
    <property type="component" value="Unassembled WGS sequence"/>
</dbReference>
<dbReference type="Proteomes" id="UP000257479">
    <property type="component" value="Unassembled WGS sequence"/>
</dbReference>
<feature type="transmembrane region" description="Helical" evidence="1">
    <location>
        <begin position="36"/>
        <end position="58"/>
    </location>
</feature>
<name>A0A0F0LZG9_9MICO</name>
<reference evidence="2 5" key="2">
    <citation type="journal article" date="2018" name="Nat. Biotechnol.">
        <title>A standardized bacterial taxonomy based on genome phylogeny substantially revises the tree of life.</title>
        <authorList>
            <person name="Parks D.H."/>
            <person name="Chuvochina M."/>
            <person name="Waite D.W."/>
            <person name="Rinke C."/>
            <person name="Skarshewski A."/>
            <person name="Chaumeil P.A."/>
            <person name="Hugenholtz P."/>
        </authorList>
    </citation>
    <scope>NUCLEOTIDE SEQUENCE [LARGE SCALE GENOMIC DNA]</scope>
    <source>
        <strain evidence="2">UBA9152</strain>
    </source>
</reference>
<feature type="transmembrane region" description="Helical" evidence="1">
    <location>
        <begin position="70"/>
        <end position="89"/>
    </location>
</feature>
<evidence type="ECO:0000313" key="4">
    <source>
        <dbReference type="Proteomes" id="UP000033451"/>
    </source>
</evidence>
<keyword evidence="1" id="KW-0472">Membrane</keyword>
<feature type="transmembrane region" description="Helical" evidence="1">
    <location>
        <begin position="12"/>
        <end position="30"/>
    </location>
</feature>
<dbReference type="AlphaFoldDB" id="A0A0F0LZG9"/>
<dbReference type="EMBL" id="JYIY01000071">
    <property type="protein sequence ID" value="KJL36791.1"/>
    <property type="molecule type" value="Genomic_DNA"/>
</dbReference>
<evidence type="ECO:0000313" key="5">
    <source>
        <dbReference type="Proteomes" id="UP000257479"/>
    </source>
</evidence>
<evidence type="ECO:0000313" key="2">
    <source>
        <dbReference type="EMBL" id="HAN25843.1"/>
    </source>
</evidence>